<dbReference type="Proteomes" id="UP000472273">
    <property type="component" value="Unplaced"/>
</dbReference>
<evidence type="ECO:0000256" key="9">
    <source>
        <dbReference type="ARBA" id="ARBA00022989"/>
    </source>
</evidence>
<keyword evidence="5 14" id="KW-0732">Signal</keyword>
<evidence type="ECO:0000256" key="5">
    <source>
        <dbReference type="ARBA" id="ARBA00022729"/>
    </source>
</evidence>
<proteinExistence type="predicted"/>
<dbReference type="Pfam" id="PF08266">
    <property type="entry name" value="Cadherin_2"/>
    <property type="match status" value="1"/>
</dbReference>
<feature type="domain" description="Cadherin" evidence="15">
    <location>
        <begin position="565"/>
        <end position="668"/>
    </location>
</feature>
<evidence type="ECO:0000256" key="10">
    <source>
        <dbReference type="ARBA" id="ARBA00023136"/>
    </source>
</evidence>
<dbReference type="Ensembl" id="ENSPTXT00000007073.1">
    <property type="protein sequence ID" value="ENSPTXP00000006850.1"/>
    <property type="gene ID" value="ENSPTXG00000005003.1"/>
</dbReference>
<evidence type="ECO:0000256" key="4">
    <source>
        <dbReference type="ARBA" id="ARBA00022692"/>
    </source>
</evidence>
<dbReference type="FunFam" id="2.60.40.60:FF:000002">
    <property type="entry name" value="Protocadherin alpha 2"/>
    <property type="match status" value="1"/>
</dbReference>
<dbReference type="InterPro" id="IPR002126">
    <property type="entry name" value="Cadherin-like_dom"/>
</dbReference>
<keyword evidence="4 13" id="KW-0812">Transmembrane</keyword>
<dbReference type="SMART" id="SM00112">
    <property type="entry name" value="CA"/>
    <property type="match status" value="6"/>
</dbReference>
<dbReference type="Gene3D" id="2.60.40.60">
    <property type="entry name" value="Cadherins"/>
    <property type="match status" value="6"/>
</dbReference>
<dbReference type="PROSITE" id="PS00232">
    <property type="entry name" value="CADHERIN_1"/>
    <property type="match status" value="3"/>
</dbReference>
<feature type="signal peptide" evidence="14">
    <location>
        <begin position="1"/>
        <end position="24"/>
    </location>
</feature>
<dbReference type="InterPro" id="IPR050174">
    <property type="entry name" value="Protocadherin/Cadherin-CA"/>
</dbReference>
<dbReference type="GeneTree" id="ENSGT00940000161193"/>
<evidence type="ECO:0000259" key="15">
    <source>
        <dbReference type="PROSITE" id="PS50268"/>
    </source>
</evidence>
<dbReference type="InterPro" id="IPR020894">
    <property type="entry name" value="Cadherin_CS"/>
</dbReference>
<dbReference type="PANTHER" id="PTHR24028:SF118">
    <property type="entry name" value="PROTOCADHERIN BETA-1"/>
    <property type="match status" value="1"/>
</dbReference>
<dbReference type="FunFam" id="2.60.40.60:FF:000018">
    <property type="entry name" value="Protocadherin gamma c3"/>
    <property type="match status" value="1"/>
</dbReference>
<feature type="domain" description="Cadherin" evidence="15">
    <location>
        <begin position="344"/>
        <end position="448"/>
    </location>
</feature>
<sequence>MEASRPSRQVVLFFISLCSSGMWCEPFRYSVPEGKKAGSIVANVLKDLKVNVKELSARRAQLISKTSGQDFQLDPHSGNIILRDKIDREALCGLSDPCILFFEIVLENPLQVFRIEVQVEDVNDNSPTFSQNQFLFEIPEQTPINVHFPLESAHDLDKGENAIQNYILSPNEYFKLDVQSQNDGRKYAELLLTKPLDREVIPQFILTLEAVDGGIPRRTGTAQIIIDILDTNDNVPQFEQTVYKVQLMENSHPGSLVAKVEATDKDIGSNAHIIYTFSQAPAEVLRSFRLNNHTGEITLVGKLDYEKKHNYELNIKATDGGGLSAYCKVLIDIEDENDNYPEVTISSITNPLPENSPPETLLAVFSVKDEDSGHNARTTCNIDANLPFQLKPTKNNYYQLVTQQPLDREETPQYNITITATDQGSPRLTSVTVISILLSDVNDNPPMFERSFYNLHLRENNIPGLLIGSVHAVDVDTEENAKVTYSLLFGKIREEPASSYISINSETGNLYAIRSMDYEDIQDFQVMVRAVDNGSPPLSSETMVQVLIMDENDNVPFILCPLQNSTSPSNDLVPWGAETGYLVTKVVAVDRDSGQNSWLSYQLLKATDPSLFAVGTQNGEVKTMRPMNTRDSFKHTLIVVVRDNGHPPQSASATLRILLVDGFSEPYMKIMDNPTGEILQEGDHTLTMYLIICLVAISSIFLLSVMVFIATKFQKRRKFIGSSASNFPGGPNLQDKCVDSNSGTSSQAYSYEVCLADGSLSSEFKFLRPFFPVFTMEHPKSMLNPQIPLSKQFTESAYCPPKFGSSFF</sequence>
<reference evidence="16" key="1">
    <citation type="submission" date="2025-08" db="UniProtKB">
        <authorList>
            <consortium name="Ensembl"/>
        </authorList>
    </citation>
    <scope>IDENTIFICATION</scope>
</reference>
<dbReference type="FunFam" id="2.60.40.60:FF:000004">
    <property type="entry name" value="Protocadherin 1 gamma 2"/>
    <property type="match status" value="1"/>
</dbReference>
<dbReference type="FunFam" id="2.60.40.60:FF:000129">
    <property type="entry name" value="protocadherin alpha-C2 isoform X1"/>
    <property type="match status" value="1"/>
</dbReference>
<evidence type="ECO:0000256" key="3">
    <source>
        <dbReference type="ARBA" id="ARBA00022475"/>
    </source>
</evidence>
<dbReference type="AlphaFoldDB" id="A0A670YE70"/>
<keyword evidence="11" id="KW-0325">Glycoprotein</keyword>
<feature type="transmembrane region" description="Helical" evidence="13">
    <location>
        <begin position="688"/>
        <end position="710"/>
    </location>
</feature>
<evidence type="ECO:0000256" key="14">
    <source>
        <dbReference type="SAM" id="SignalP"/>
    </source>
</evidence>
<keyword evidence="10 13" id="KW-0472">Membrane</keyword>
<keyword evidence="17" id="KW-1185">Reference proteome</keyword>
<dbReference type="Pfam" id="PF00028">
    <property type="entry name" value="Cadherin"/>
    <property type="match status" value="5"/>
</dbReference>
<dbReference type="GO" id="GO:0005886">
    <property type="term" value="C:plasma membrane"/>
    <property type="evidence" value="ECO:0007669"/>
    <property type="project" value="UniProtKB-SubCell"/>
</dbReference>
<dbReference type="PANTHER" id="PTHR24028">
    <property type="entry name" value="CADHERIN-87A"/>
    <property type="match status" value="1"/>
</dbReference>
<dbReference type="PRINTS" id="PR00205">
    <property type="entry name" value="CADHERIN"/>
</dbReference>
<dbReference type="Pfam" id="PF16492">
    <property type="entry name" value="Cadherin_C_2"/>
    <property type="match status" value="1"/>
</dbReference>
<keyword evidence="8" id="KW-0130">Cell adhesion</keyword>
<evidence type="ECO:0000256" key="1">
    <source>
        <dbReference type="ARBA" id="ARBA00003436"/>
    </source>
</evidence>
<feature type="domain" description="Cadherin" evidence="15">
    <location>
        <begin position="23"/>
        <end position="129"/>
    </location>
</feature>
<keyword evidence="6" id="KW-0677">Repeat</keyword>
<dbReference type="GO" id="GO:0005509">
    <property type="term" value="F:calcium ion binding"/>
    <property type="evidence" value="ECO:0007669"/>
    <property type="project" value="UniProtKB-UniRule"/>
</dbReference>
<evidence type="ECO:0000256" key="2">
    <source>
        <dbReference type="ARBA" id="ARBA00004251"/>
    </source>
</evidence>
<dbReference type="CDD" id="cd11304">
    <property type="entry name" value="Cadherin_repeat"/>
    <property type="match status" value="5"/>
</dbReference>
<reference evidence="16" key="2">
    <citation type="submission" date="2025-09" db="UniProtKB">
        <authorList>
            <consortium name="Ensembl"/>
        </authorList>
    </citation>
    <scope>IDENTIFICATION</scope>
</reference>
<keyword evidence="7 12" id="KW-0106">Calcium</keyword>
<evidence type="ECO:0000256" key="7">
    <source>
        <dbReference type="ARBA" id="ARBA00022837"/>
    </source>
</evidence>
<accession>A0A670YE70</accession>
<feature type="domain" description="Cadherin" evidence="15">
    <location>
        <begin position="130"/>
        <end position="238"/>
    </location>
</feature>
<keyword evidence="9 13" id="KW-1133">Transmembrane helix</keyword>
<comment type="subcellular location">
    <subcellularLocation>
        <location evidence="2">Cell membrane</location>
        <topology evidence="2">Single-pass type I membrane protein</topology>
    </subcellularLocation>
</comment>
<dbReference type="InterPro" id="IPR013164">
    <property type="entry name" value="Cadherin_N"/>
</dbReference>
<dbReference type="InterPro" id="IPR032455">
    <property type="entry name" value="Cadherin_C"/>
</dbReference>
<evidence type="ECO:0000256" key="11">
    <source>
        <dbReference type="ARBA" id="ARBA00023180"/>
    </source>
</evidence>
<feature type="domain" description="Cadherin" evidence="15">
    <location>
        <begin position="239"/>
        <end position="343"/>
    </location>
</feature>
<evidence type="ECO:0000256" key="8">
    <source>
        <dbReference type="ARBA" id="ARBA00022889"/>
    </source>
</evidence>
<dbReference type="InterPro" id="IPR015919">
    <property type="entry name" value="Cadherin-like_sf"/>
</dbReference>
<feature type="chain" id="PRO_5025414500" description="Cadherin domain-containing protein" evidence="14">
    <location>
        <begin position="25"/>
        <end position="808"/>
    </location>
</feature>
<evidence type="ECO:0000313" key="16">
    <source>
        <dbReference type="Ensembl" id="ENSPTXP00000006850.1"/>
    </source>
</evidence>
<name>A0A670YE70_PSETE</name>
<dbReference type="OMA" id="TCNIDAN"/>
<organism evidence="16 17">
    <name type="scientific">Pseudonaja textilis</name>
    <name type="common">Eastern brown snake</name>
    <dbReference type="NCBI Taxonomy" id="8673"/>
    <lineage>
        <taxon>Eukaryota</taxon>
        <taxon>Metazoa</taxon>
        <taxon>Chordata</taxon>
        <taxon>Craniata</taxon>
        <taxon>Vertebrata</taxon>
        <taxon>Euteleostomi</taxon>
        <taxon>Lepidosauria</taxon>
        <taxon>Squamata</taxon>
        <taxon>Bifurcata</taxon>
        <taxon>Unidentata</taxon>
        <taxon>Episquamata</taxon>
        <taxon>Toxicofera</taxon>
        <taxon>Serpentes</taxon>
        <taxon>Colubroidea</taxon>
        <taxon>Elapidae</taxon>
        <taxon>Hydrophiinae</taxon>
        <taxon>Pseudonaja</taxon>
    </lineage>
</organism>
<dbReference type="SUPFAM" id="SSF49313">
    <property type="entry name" value="Cadherin-like"/>
    <property type="match status" value="6"/>
</dbReference>
<dbReference type="GO" id="GO:0007156">
    <property type="term" value="P:homophilic cell adhesion via plasma membrane adhesion molecules"/>
    <property type="evidence" value="ECO:0007669"/>
    <property type="project" value="InterPro"/>
</dbReference>
<evidence type="ECO:0000256" key="6">
    <source>
        <dbReference type="ARBA" id="ARBA00022737"/>
    </source>
</evidence>
<protein>
    <recommendedName>
        <fullName evidence="15">Cadherin domain-containing protein</fullName>
    </recommendedName>
</protein>
<keyword evidence="3" id="KW-1003">Cell membrane</keyword>
<dbReference type="PROSITE" id="PS50268">
    <property type="entry name" value="CADHERIN_2"/>
    <property type="match status" value="6"/>
</dbReference>
<dbReference type="FunFam" id="2.60.40.60:FF:000001">
    <property type="entry name" value="Protocadherin alpha 2"/>
    <property type="match status" value="1"/>
</dbReference>
<feature type="domain" description="Cadherin" evidence="15">
    <location>
        <begin position="449"/>
        <end position="558"/>
    </location>
</feature>
<evidence type="ECO:0000313" key="17">
    <source>
        <dbReference type="Proteomes" id="UP000472273"/>
    </source>
</evidence>
<evidence type="ECO:0000256" key="12">
    <source>
        <dbReference type="PROSITE-ProRule" id="PRU00043"/>
    </source>
</evidence>
<evidence type="ECO:0000256" key="13">
    <source>
        <dbReference type="SAM" id="Phobius"/>
    </source>
</evidence>
<comment type="function">
    <text evidence="1">Potential calcium-dependent cell-adhesion protein. May be involved in the establishment and maintenance of specific neuronal connections in the brain.</text>
</comment>
<dbReference type="FunFam" id="2.60.40.60:FF:000006">
    <property type="entry name" value="Protocadherin alpha 2"/>
    <property type="match status" value="1"/>
</dbReference>